<feature type="transmembrane region" description="Helical" evidence="12">
    <location>
        <begin position="356"/>
        <end position="378"/>
    </location>
</feature>
<evidence type="ECO:0000256" key="3">
    <source>
        <dbReference type="ARBA" id="ARBA00022448"/>
    </source>
</evidence>
<dbReference type="CDD" id="cd17320">
    <property type="entry name" value="MFS_MdfA_MDR_like"/>
    <property type="match status" value="1"/>
</dbReference>
<keyword evidence="5" id="KW-0997">Cell inner membrane</keyword>
<feature type="transmembrane region" description="Helical" evidence="12">
    <location>
        <begin position="78"/>
        <end position="96"/>
    </location>
</feature>
<dbReference type="Gene3D" id="1.20.1720.10">
    <property type="entry name" value="Multidrug resistance protein D"/>
    <property type="match status" value="1"/>
</dbReference>
<evidence type="ECO:0000313" key="14">
    <source>
        <dbReference type="EMBL" id="KAB8039026.1"/>
    </source>
</evidence>
<sequence>MSKIEKKYAFIFVAFLLIYEFSVYIANDMIMPGMIHIVKEFSASDVYIPSSLTAFILGGASLQIFLGPLSDRYGRRKIMLFGVTLFVLSTIANGLVTSINQFMLTRFFQGMGVCYIGVIGYATIQEMFEEKKAVKIISIMTTVSILAPLIGPLSGSIFLEYYNWRGINLIIAFLSIISLVGLYFYFPGKNKFKLIKNKEEVNSDKIYENIFKESFKNYSLIIKNKKFMAGVLAFSIIELPLIIWIATSPIVLIRKASLSQFEYGLYQIPIFSCFIIGVVILQKLLKKYTLEKIILLGTLISGVGLFLSMISPIFFAEHFLSIVVPYSIYAIGVGLISSPIYRLVLFASDVSKGSVAAAFSVVSMIFFGLGTELMGIIYRNQSNILFGLYSFILFVIYYFAIKYFIHSNNVKSEEVVERKVIS</sequence>
<keyword evidence="8 12" id="KW-0472">Membrane</keyword>
<keyword evidence="3" id="KW-0813">Transport</keyword>
<keyword evidence="7 12" id="KW-1133">Transmembrane helix</keyword>
<dbReference type="GO" id="GO:0005886">
    <property type="term" value="C:plasma membrane"/>
    <property type="evidence" value="ECO:0007669"/>
    <property type="project" value="UniProtKB-SubCell"/>
</dbReference>
<evidence type="ECO:0000256" key="4">
    <source>
        <dbReference type="ARBA" id="ARBA00022475"/>
    </source>
</evidence>
<dbReference type="PANTHER" id="PTHR23502">
    <property type="entry name" value="MAJOR FACILITATOR SUPERFAMILY"/>
    <property type="match status" value="1"/>
</dbReference>
<feature type="transmembrane region" description="Helical" evidence="12">
    <location>
        <begin position="165"/>
        <end position="186"/>
    </location>
</feature>
<dbReference type="SUPFAM" id="SSF103473">
    <property type="entry name" value="MFS general substrate transporter"/>
    <property type="match status" value="1"/>
</dbReference>
<evidence type="ECO:0000256" key="10">
    <source>
        <dbReference type="ARBA" id="ARBA00038406"/>
    </source>
</evidence>
<feature type="transmembrane region" description="Helical" evidence="12">
    <location>
        <begin position="384"/>
        <end position="405"/>
    </location>
</feature>
<dbReference type="PROSITE" id="PS50850">
    <property type="entry name" value="MFS"/>
    <property type="match status" value="1"/>
</dbReference>
<feature type="transmembrane region" description="Helical" evidence="12">
    <location>
        <begin position="7"/>
        <end position="26"/>
    </location>
</feature>
<dbReference type="InterPro" id="IPR036259">
    <property type="entry name" value="MFS_trans_sf"/>
</dbReference>
<dbReference type="InterPro" id="IPR020846">
    <property type="entry name" value="MFS_dom"/>
</dbReference>
<feature type="transmembrane region" description="Helical" evidence="12">
    <location>
        <begin position="136"/>
        <end position="159"/>
    </location>
</feature>
<feature type="transmembrane region" description="Helical" evidence="12">
    <location>
        <begin position="293"/>
        <end position="314"/>
    </location>
</feature>
<feature type="transmembrane region" description="Helical" evidence="12">
    <location>
        <begin position="46"/>
        <end position="66"/>
    </location>
</feature>
<evidence type="ECO:0000256" key="2">
    <source>
        <dbReference type="ARBA" id="ARBA00011245"/>
    </source>
</evidence>
<comment type="subcellular location">
    <subcellularLocation>
        <location evidence="1">Cell inner membrane</location>
        <topology evidence="1">Multi-pass membrane protein</topology>
    </subcellularLocation>
</comment>
<feature type="transmembrane region" description="Helical" evidence="12">
    <location>
        <begin position="102"/>
        <end position="124"/>
    </location>
</feature>
<feature type="transmembrane region" description="Helical" evidence="12">
    <location>
        <begin position="326"/>
        <end position="344"/>
    </location>
</feature>
<proteinExistence type="inferred from homology"/>
<dbReference type="PROSITE" id="PS00216">
    <property type="entry name" value="SUGAR_TRANSPORT_1"/>
    <property type="match status" value="1"/>
</dbReference>
<evidence type="ECO:0000259" key="13">
    <source>
        <dbReference type="PROSITE" id="PS50850"/>
    </source>
</evidence>
<dbReference type="RefSeq" id="WP_153420424.1">
    <property type="nucleotide sequence ID" value="NZ_WFLM01000003.1"/>
</dbReference>
<reference evidence="14 15" key="1">
    <citation type="submission" date="2019-10" db="EMBL/GenBank/DDBJ databases">
        <title>New species of Slilvanegrellaceae.</title>
        <authorList>
            <person name="Pitt A."/>
            <person name="Hahn M.W."/>
        </authorList>
    </citation>
    <scope>NUCLEOTIDE SEQUENCE [LARGE SCALE GENOMIC DNA]</scope>
    <source>
        <strain evidence="14 15">SP-Ram-0.45-NSY-1</strain>
    </source>
</reference>
<dbReference type="PANTHER" id="PTHR23502:SF43">
    <property type="entry name" value="MULTIDRUG TRANSPORTER MDFA"/>
    <property type="match status" value="1"/>
</dbReference>
<evidence type="ECO:0000256" key="6">
    <source>
        <dbReference type="ARBA" id="ARBA00022692"/>
    </source>
</evidence>
<comment type="caution">
    <text evidence="14">The sequence shown here is derived from an EMBL/GenBank/DDBJ whole genome shotgun (WGS) entry which is preliminary data.</text>
</comment>
<keyword evidence="9" id="KW-0046">Antibiotic resistance</keyword>
<keyword evidence="6 12" id="KW-0812">Transmembrane</keyword>
<evidence type="ECO:0000313" key="15">
    <source>
        <dbReference type="Proteomes" id="UP000437748"/>
    </source>
</evidence>
<evidence type="ECO:0000256" key="8">
    <source>
        <dbReference type="ARBA" id="ARBA00023136"/>
    </source>
</evidence>
<dbReference type="Pfam" id="PF07690">
    <property type="entry name" value="MFS_1"/>
    <property type="match status" value="1"/>
</dbReference>
<dbReference type="GO" id="GO:1990961">
    <property type="term" value="P:xenobiotic detoxification by transmembrane export across the plasma membrane"/>
    <property type="evidence" value="ECO:0007669"/>
    <property type="project" value="TreeGrafter"/>
</dbReference>
<evidence type="ECO:0000256" key="7">
    <source>
        <dbReference type="ARBA" id="ARBA00022989"/>
    </source>
</evidence>
<evidence type="ECO:0000256" key="11">
    <source>
        <dbReference type="ARBA" id="ARBA00040126"/>
    </source>
</evidence>
<feature type="transmembrane region" description="Helical" evidence="12">
    <location>
        <begin position="263"/>
        <end position="281"/>
    </location>
</feature>
<dbReference type="InterPro" id="IPR005829">
    <property type="entry name" value="Sugar_transporter_CS"/>
</dbReference>
<dbReference type="OrthoDB" id="9814303at2"/>
<evidence type="ECO:0000256" key="9">
    <source>
        <dbReference type="ARBA" id="ARBA00023251"/>
    </source>
</evidence>
<feature type="domain" description="Major facilitator superfamily (MFS) profile" evidence="13">
    <location>
        <begin position="6"/>
        <end position="405"/>
    </location>
</feature>
<keyword evidence="4" id="KW-1003">Cell membrane</keyword>
<name>A0A6N6VTZ2_9BACT</name>
<organism evidence="14 15">
    <name type="scientific">Silvanigrella paludirubra</name>
    <dbReference type="NCBI Taxonomy" id="2499159"/>
    <lineage>
        <taxon>Bacteria</taxon>
        <taxon>Pseudomonadati</taxon>
        <taxon>Bdellovibrionota</taxon>
        <taxon>Oligoflexia</taxon>
        <taxon>Silvanigrellales</taxon>
        <taxon>Silvanigrellaceae</taxon>
        <taxon>Silvanigrella</taxon>
    </lineage>
</organism>
<evidence type="ECO:0000256" key="12">
    <source>
        <dbReference type="SAM" id="Phobius"/>
    </source>
</evidence>
<dbReference type="EMBL" id="WFLM01000003">
    <property type="protein sequence ID" value="KAB8039026.1"/>
    <property type="molecule type" value="Genomic_DNA"/>
</dbReference>
<evidence type="ECO:0000256" key="5">
    <source>
        <dbReference type="ARBA" id="ARBA00022519"/>
    </source>
</evidence>
<evidence type="ECO:0000256" key="1">
    <source>
        <dbReference type="ARBA" id="ARBA00004429"/>
    </source>
</evidence>
<dbReference type="Proteomes" id="UP000437748">
    <property type="component" value="Unassembled WGS sequence"/>
</dbReference>
<accession>A0A6N6VTZ2</accession>
<feature type="transmembrane region" description="Helical" evidence="12">
    <location>
        <begin position="227"/>
        <end position="251"/>
    </location>
</feature>
<dbReference type="AlphaFoldDB" id="A0A6N6VTZ2"/>
<keyword evidence="15" id="KW-1185">Reference proteome</keyword>
<gene>
    <name evidence="14" type="ORF">GCL60_09210</name>
</gene>
<protein>
    <recommendedName>
        <fullName evidence="11">Multidrug transporter MdfA</fullName>
    </recommendedName>
</protein>
<comment type="similarity">
    <text evidence="10">Belongs to the major facilitator superfamily. MdfA family.</text>
</comment>
<comment type="subunit">
    <text evidence="2">Monomer.</text>
</comment>
<dbReference type="GO" id="GO:0046677">
    <property type="term" value="P:response to antibiotic"/>
    <property type="evidence" value="ECO:0007669"/>
    <property type="project" value="UniProtKB-KW"/>
</dbReference>
<dbReference type="GO" id="GO:0015385">
    <property type="term" value="F:sodium:proton antiporter activity"/>
    <property type="evidence" value="ECO:0007669"/>
    <property type="project" value="TreeGrafter"/>
</dbReference>
<dbReference type="InterPro" id="IPR011701">
    <property type="entry name" value="MFS"/>
</dbReference>